<evidence type="ECO:0000256" key="4">
    <source>
        <dbReference type="ARBA" id="ARBA00022475"/>
    </source>
</evidence>
<dbReference type="SUPFAM" id="SSF103473">
    <property type="entry name" value="MFS general substrate transporter"/>
    <property type="match status" value="1"/>
</dbReference>
<dbReference type="NCBIfam" id="TIGR00711">
    <property type="entry name" value="efflux_EmrB"/>
    <property type="match status" value="1"/>
</dbReference>
<dbReference type="Proteomes" id="UP000471147">
    <property type="component" value="Unassembled WGS sequence"/>
</dbReference>
<dbReference type="CDD" id="cd17503">
    <property type="entry name" value="MFS_LmrB_MDR_like"/>
    <property type="match status" value="1"/>
</dbReference>
<comment type="similarity">
    <text evidence="2">Belongs to the major facilitator superfamily. EmrB family.</text>
</comment>
<evidence type="ECO:0000256" key="7">
    <source>
        <dbReference type="ARBA" id="ARBA00023136"/>
    </source>
</evidence>
<evidence type="ECO:0000259" key="9">
    <source>
        <dbReference type="PROSITE" id="PS50850"/>
    </source>
</evidence>
<evidence type="ECO:0000256" key="3">
    <source>
        <dbReference type="ARBA" id="ARBA00022448"/>
    </source>
</evidence>
<keyword evidence="7 8" id="KW-0472">Membrane</keyword>
<evidence type="ECO:0000256" key="8">
    <source>
        <dbReference type="SAM" id="Phobius"/>
    </source>
</evidence>
<keyword evidence="5 8" id="KW-0812">Transmembrane</keyword>
<evidence type="ECO:0000313" key="10">
    <source>
        <dbReference type="EMBL" id="MVZ96646.1"/>
    </source>
</evidence>
<feature type="transmembrane region" description="Helical" evidence="8">
    <location>
        <begin position="149"/>
        <end position="170"/>
    </location>
</feature>
<feature type="transmembrane region" description="Helical" evidence="8">
    <location>
        <begin position="277"/>
        <end position="298"/>
    </location>
</feature>
<feature type="transmembrane region" description="Helical" evidence="8">
    <location>
        <begin position="310"/>
        <end position="330"/>
    </location>
</feature>
<feature type="transmembrane region" description="Helical" evidence="8">
    <location>
        <begin position="59"/>
        <end position="78"/>
    </location>
</feature>
<dbReference type="Gene3D" id="1.20.1720.10">
    <property type="entry name" value="Multidrug resistance protein D"/>
    <property type="match status" value="1"/>
</dbReference>
<keyword evidence="3" id="KW-0813">Transport</keyword>
<dbReference type="PROSITE" id="PS50850">
    <property type="entry name" value="MFS"/>
    <property type="match status" value="1"/>
</dbReference>
<feature type="transmembrane region" description="Helical" evidence="8">
    <location>
        <begin position="239"/>
        <end position="257"/>
    </location>
</feature>
<dbReference type="InterPro" id="IPR020846">
    <property type="entry name" value="MFS_dom"/>
</dbReference>
<feature type="domain" description="Major facilitator superfamily (MFS) profile" evidence="9">
    <location>
        <begin position="24"/>
        <end position="508"/>
    </location>
</feature>
<keyword evidence="6 8" id="KW-1133">Transmembrane helix</keyword>
<dbReference type="PANTHER" id="PTHR42718">
    <property type="entry name" value="MAJOR FACILITATOR SUPERFAMILY MULTIDRUG TRANSPORTER MFSC"/>
    <property type="match status" value="1"/>
</dbReference>
<dbReference type="PANTHER" id="PTHR42718:SF9">
    <property type="entry name" value="MAJOR FACILITATOR SUPERFAMILY MULTIDRUG TRANSPORTER MFSC"/>
    <property type="match status" value="1"/>
</dbReference>
<dbReference type="GO" id="GO:0022857">
    <property type="term" value="F:transmembrane transporter activity"/>
    <property type="evidence" value="ECO:0007669"/>
    <property type="project" value="InterPro"/>
</dbReference>
<feature type="transmembrane region" description="Helical" evidence="8">
    <location>
        <begin position="115"/>
        <end position="137"/>
    </location>
</feature>
<dbReference type="InterPro" id="IPR004638">
    <property type="entry name" value="EmrB-like"/>
</dbReference>
<feature type="transmembrane region" description="Helical" evidence="8">
    <location>
        <begin position="369"/>
        <end position="394"/>
    </location>
</feature>
<sequence>MSASTPINNPGDIAAYPVANKPLLTLAVMGATIIQILDSTIANVAIPHMQTSLGATMDTITWVLTSYIVASAVAMPITGWLADRIGSRKLFLGAVAGFILASMLCGIATSLSEMVAFRILQGICAAFIGPLSQTIMLDINKPSEAPRAMAIWGMGIMIAPILGPMIGGWLTESYNWRWVFYINLPIGIPTLALLWWLLPSRPIVRRELDRFGFAMLAIGLATLQLLLDRGQQEDWLQSWEIIVELLVVVAALWMFMVHQLTTHRPMFERLLVTDRNFFISLNMMLLVGMMMFGIFALLPPMLQNLYGYSVYDTGVLLAPRGVGILLAMFIASRLTGKIDPRIIIFSGFVMTAVSMWVMTQWSLNMDWHLIVYTGLFQGFGMGFVFIPLNGVAFSTLPMRLRTDGSALLYLFRSLGGSFGISIMTTMLARNIQTSHADLAGHVTATSIPTLDLSTTDRLGSLGEAGLQLINLEINRQATMIAYLDDFKLMMFLLIAISPLIFLLKPGKPAVGPQPAMAD</sequence>
<feature type="transmembrane region" description="Helical" evidence="8">
    <location>
        <begin position="342"/>
        <end position="363"/>
    </location>
</feature>
<proteinExistence type="inferred from homology"/>
<feature type="transmembrane region" description="Helical" evidence="8">
    <location>
        <begin position="210"/>
        <end position="227"/>
    </location>
</feature>
<dbReference type="Gene3D" id="1.20.1250.20">
    <property type="entry name" value="MFS general substrate transporter like domains"/>
    <property type="match status" value="1"/>
</dbReference>
<organism evidence="10 11">
    <name type="scientific">Sphingorhabdus profundilacus</name>
    <dbReference type="NCBI Taxonomy" id="2509718"/>
    <lineage>
        <taxon>Bacteria</taxon>
        <taxon>Pseudomonadati</taxon>
        <taxon>Pseudomonadota</taxon>
        <taxon>Alphaproteobacteria</taxon>
        <taxon>Sphingomonadales</taxon>
        <taxon>Sphingomonadaceae</taxon>
        <taxon>Sphingorhabdus</taxon>
    </lineage>
</organism>
<feature type="transmembrane region" description="Helical" evidence="8">
    <location>
        <begin position="90"/>
        <end position="109"/>
    </location>
</feature>
<feature type="transmembrane region" description="Helical" evidence="8">
    <location>
        <begin position="486"/>
        <end position="503"/>
    </location>
</feature>
<dbReference type="GO" id="GO:0005886">
    <property type="term" value="C:plasma membrane"/>
    <property type="evidence" value="ECO:0007669"/>
    <property type="project" value="UniProtKB-SubCell"/>
</dbReference>
<keyword evidence="4" id="KW-1003">Cell membrane</keyword>
<evidence type="ECO:0000256" key="5">
    <source>
        <dbReference type="ARBA" id="ARBA00022692"/>
    </source>
</evidence>
<protein>
    <submittedName>
        <fullName evidence="10">DHA2 family efflux MFS transporter permease subunit</fullName>
    </submittedName>
</protein>
<dbReference type="OrthoDB" id="9812221at2"/>
<accession>A0A6I4LX52</accession>
<name>A0A6I4LX52_9SPHN</name>
<keyword evidence="11" id="KW-1185">Reference proteome</keyword>
<reference evidence="10 11" key="1">
    <citation type="submission" date="2019-01" db="EMBL/GenBank/DDBJ databases">
        <title>Sphingorhabdus lacus sp.nov., isolated from an oligotrophic freshwater lake.</title>
        <authorList>
            <person name="Park M."/>
        </authorList>
    </citation>
    <scope>NUCLEOTIDE SEQUENCE [LARGE SCALE GENOMIC DNA]</scope>
    <source>
        <strain evidence="10 11">IMCC26285</strain>
    </source>
</reference>
<comment type="subcellular location">
    <subcellularLocation>
        <location evidence="1">Cell membrane</location>
        <topology evidence="1">Multi-pass membrane protein</topology>
    </subcellularLocation>
</comment>
<dbReference type="RefSeq" id="WP_160352609.1">
    <property type="nucleotide sequence ID" value="NZ_SDWJ01000001.1"/>
</dbReference>
<dbReference type="EMBL" id="SDWJ01000001">
    <property type="protein sequence ID" value="MVZ96646.1"/>
    <property type="molecule type" value="Genomic_DNA"/>
</dbReference>
<comment type="caution">
    <text evidence="10">The sequence shown here is derived from an EMBL/GenBank/DDBJ whole genome shotgun (WGS) entry which is preliminary data.</text>
</comment>
<dbReference type="InterPro" id="IPR011701">
    <property type="entry name" value="MFS"/>
</dbReference>
<evidence type="ECO:0000313" key="11">
    <source>
        <dbReference type="Proteomes" id="UP000471147"/>
    </source>
</evidence>
<feature type="transmembrane region" description="Helical" evidence="8">
    <location>
        <begin position="406"/>
        <end position="428"/>
    </location>
</feature>
<evidence type="ECO:0000256" key="1">
    <source>
        <dbReference type="ARBA" id="ARBA00004651"/>
    </source>
</evidence>
<feature type="transmembrane region" description="Helical" evidence="8">
    <location>
        <begin position="176"/>
        <end position="198"/>
    </location>
</feature>
<evidence type="ECO:0000256" key="6">
    <source>
        <dbReference type="ARBA" id="ARBA00022989"/>
    </source>
</evidence>
<dbReference type="AlphaFoldDB" id="A0A6I4LX52"/>
<dbReference type="Pfam" id="PF07690">
    <property type="entry name" value="MFS_1"/>
    <property type="match status" value="1"/>
</dbReference>
<evidence type="ECO:0000256" key="2">
    <source>
        <dbReference type="ARBA" id="ARBA00008537"/>
    </source>
</evidence>
<gene>
    <name evidence="10" type="ORF">EUU23_02865</name>
</gene>
<dbReference type="InterPro" id="IPR036259">
    <property type="entry name" value="MFS_trans_sf"/>
</dbReference>